<evidence type="ECO:0000256" key="6">
    <source>
        <dbReference type="ARBA" id="ARBA00022989"/>
    </source>
</evidence>
<dbReference type="GO" id="GO:0009103">
    <property type="term" value="P:lipopolysaccharide biosynthetic process"/>
    <property type="evidence" value="ECO:0007669"/>
    <property type="project" value="UniProtKB-ARBA"/>
</dbReference>
<organism evidence="10 11">
    <name type="scientific">Candidatus Dojkabacteria bacterium</name>
    <dbReference type="NCBI Taxonomy" id="2099670"/>
    <lineage>
        <taxon>Bacteria</taxon>
        <taxon>Candidatus Dojkabacteria</taxon>
    </lineage>
</organism>
<dbReference type="InterPro" id="IPR050297">
    <property type="entry name" value="LipidA_mod_glycosyltrf_83"/>
</dbReference>
<dbReference type="GO" id="GO:0016763">
    <property type="term" value="F:pentosyltransferase activity"/>
    <property type="evidence" value="ECO:0007669"/>
    <property type="project" value="TreeGrafter"/>
</dbReference>
<comment type="caution">
    <text evidence="10">The sequence shown here is derived from an EMBL/GenBank/DDBJ whole genome shotgun (WGS) entry which is preliminary data.</text>
</comment>
<evidence type="ECO:0000256" key="5">
    <source>
        <dbReference type="ARBA" id="ARBA00022692"/>
    </source>
</evidence>
<feature type="transmembrane region" description="Helical" evidence="8">
    <location>
        <begin position="356"/>
        <end position="374"/>
    </location>
</feature>
<dbReference type="Pfam" id="PF02366">
    <property type="entry name" value="PMT"/>
    <property type="match status" value="1"/>
</dbReference>
<feature type="transmembrane region" description="Helical" evidence="8">
    <location>
        <begin position="417"/>
        <end position="439"/>
    </location>
</feature>
<feature type="transmembrane region" description="Helical" evidence="8">
    <location>
        <begin position="16"/>
        <end position="36"/>
    </location>
</feature>
<dbReference type="Proteomes" id="UP000576550">
    <property type="component" value="Unassembled WGS sequence"/>
</dbReference>
<evidence type="ECO:0000256" key="1">
    <source>
        <dbReference type="ARBA" id="ARBA00004651"/>
    </source>
</evidence>
<keyword evidence="4" id="KW-0808">Transferase</keyword>
<name>A0A832QDK3_9BACT</name>
<evidence type="ECO:0000256" key="8">
    <source>
        <dbReference type="SAM" id="Phobius"/>
    </source>
</evidence>
<feature type="transmembrane region" description="Helical" evidence="8">
    <location>
        <begin position="330"/>
        <end position="347"/>
    </location>
</feature>
<evidence type="ECO:0000259" key="9">
    <source>
        <dbReference type="Pfam" id="PF02366"/>
    </source>
</evidence>
<keyword evidence="5 8" id="KW-0812">Transmembrane</keyword>
<dbReference type="PANTHER" id="PTHR33908:SF11">
    <property type="entry name" value="MEMBRANE PROTEIN"/>
    <property type="match status" value="1"/>
</dbReference>
<keyword evidence="2" id="KW-1003">Cell membrane</keyword>
<dbReference type="AlphaFoldDB" id="A0A832QDK3"/>
<evidence type="ECO:0000256" key="7">
    <source>
        <dbReference type="ARBA" id="ARBA00023136"/>
    </source>
</evidence>
<comment type="subcellular location">
    <subcellularLocation>
        <location evidence="1">Cell membrane</location>
        <topology evidence="1">Multi-pass membrane protein</topology>
    </subcellularLocation>
</comment>
<feature type="transmembrane region" description="Helical" evidence="8">
    <location>
        <begin position="226"/>
        <end position="245"/>
    </location>
</feature>
<feature type="transmembrane region" description="Helical" evidence="8">
    <location>
        <begin position="181"/>
        <end position="214"/>
    </location>
</feature>
<accession>A0A832QDK3</accession>
<evidence type="ECO:0000256" key="2">
    <source>
        <dbReference type="ARBA" id="ARBA00022475"/>
    </source>
</evidence>
<keyword evidence="6 8" id="KW-1133">Transmembrane helix</keyword>
<dbReference type="GO" id="GO:0005886">
    <property type="term" value="C:plasma membrane"/>
    <property type="evidence" value="ECO:0007669"/>
    <property type="project" value="UniProtKB-SubCell"/>
</dbReference>
<proteinExistence type="predicted"/>
<gene>
    <name evidence="10" type="ORF">GX533_01010</name>
</gene>
<feature type="transmembrane region" description="Helical" evidence="8">
    <location>
        <begin position="100"/>
        <end position="119"/>
    </location>
</feature>
<reference evidence="10 11" key="1">
    <citation type="journal article" date="2020" name="Biotechnol. Biofuels">
        <title>New insights from the biogas microbiome by comprehensive genome-resolved metagenomics of nearly 1600 species originating from multiple anaerobic digesters.</title>
        <authorList>
            <person name="Campanaro S."/>
            <person name="Treu L."/>
            <person name="Rodriguez-R L.M."/>
            <person name="Kovalovszki A."/>
            <person name="Ziels R.M."/>
            <person name="Maus I."/>
            <person name="Zhu X."/>
            <person name="Kougias P.G."/>
            <person name="Basile A."/>
            <person name="Luo G."/>
            <person name="Schluter A."/>
            <person name="Konstantinidis K.T."/>
            <person name="Angelidaki I."/>
        </authorList>
    </citation>
    <scope>NUCLEOTIDE SEQUENCE [LARGE SCALE GENOMIC DNA]</scope>
    <source>
        <strain evidence="10">AS05jafATM_89</strain>
    </source>
</reference>
<dbReference type="InterPro" id="IPR003342">
    <property type="entry name" value="ArnT-like_N"/>
</dbReference>
<keyword evidence="7 8" id="KW-0472">Membrane</keyword>
<protein>
    <submittedName>
        <fullName evidence="10">DUF2142 domain-containing protein</fullName>
    </submittedName>
</protein>
<evidence type="ECO:0000256" key="3">
    <source>
        <dbReference type="ARBA" id="ARBA00022676"/>
    </source>
</evidence>
<sequence length="448" mass="52995">MKKKKRKIEWKKINKIILTVQLVIFFVFGLFLALNIRTNIGPDEPHHFYVAHAYSETWGVPENTPATYQFGDITSANVLAHWINARLLNMNFLKVDELHLLRIFNLLTSVGALLLFYKLTGYVIKKEKYRTIPVILLANTLMFQFLSGMINYDNLTNFFAVLSIIYFVKIFKEPKEIKNYALWAIFTCLGVLTKYTIFPLALVEFILIISILIKEKVKFNMKEKKFWLYVLLVLIFLLPVVLLYGKNIVTYKHLFPRCEEVMTVEQCMNSGVFRRDYGQSAGIKLLSKEGIGMVFSRRWNPVKYFLKWSWEMNHRIYGIMAHKDMFMPHNLHLTFAIYPISFVFLFLKDLKKKEKLDIYLLIVLLFYTFVLAFVQNYPTYLNRNGVIFALQGRYIFPVIFIYYTLLVKYIGEIKNKYVRILFFVILITMFLLSCIPFFLLSVTPDWFV</sequence>
<feature type="transmembrane region" description="Helical" evidence="8">
    <location>
        <begin position="386"/>
        <end position="405"/>
    </location>
</feature>
<evidence type="ECO:0000256" key="4">
    <source>
        <dbReference type="ARBA" id="ARBA00022679"/>
    </source>
</evidence>
<dbReference type="PANTHER" id="PTHR33908">
    <property type="entry name" value="MANNOSYLTRANSFERASE YKCB-RELATED"/>
    <property type="match status" value="1"/>
</dbReference>
<dbReference type="EMBL" id="DUTP01000002">
    <property type="protein sequence ID" value="HHX99250.1"/>
    <property type="molecule type" value="Genomic_DNA"/>
</dbReference>
<evidence type="ECO:0000313" key="10">
    <source>
        <dbReference type="EMBL" id="HHX99250.1"/>
    </source>
</evidence>
<keyword evidence="3" id="KW-0328">Glycosyltransferase</keyword>
<evidence type="ECO:0000313" key="11">
    <source>
        <dbReference type="Proteomes" id="UP000576550"/>
    </source>
</evidence>
<feature type="domain" description="ArnT-like N-terminal" evidence="9">
    <location>
        <begin position="100"/>
        <end position="255"/>
    </location>
</feature>